<evidence type="ECO:0000313" key="2">
    <source>
        <dbReference type="EMBL" id="ADG96611.1"/>
    </source>
</evidence>
<dbReference type="OrthoDB" id="3463898at2"/>
<feature type="transmembrane region" description="Helical" evidence="1">
    <location>
        <begin position="156"/>
        <end position="182"/>
    </location>
</feature>
<name>D6ZA69_SEGRD</name>
<evidence type="ECO:0000256" key="1">
    <source>
        <dbReference type="SAM" id="Phobius"/>
    </source>
</evidence>
<dbReference type="eggNOG" id="ENOG502Z7TU">
    <property type="taxonomic scope" value="Bacteria"/>
</dbReference>
<gene>
    <name evidence="2" type="ordered locus">Srot_0120</name>
</gene>
<feature type="transmembrane region" description="Helical" evidence="1">
    <location>
        <begin position="291"/>
        <end position="311"/>
    </location>
</feature>
<organism evidence="2 3">
    <name type="scientific">Segniliparus rotundus (strain ATCC BAA-972 / CDC 1076 / CIP 108378 / DSM 44985 / JCM 13578)</name>
    <dbReference type="NCBI Taxonomy" id="640132"/>
    <lineage>
        <taxon>Bacteria</taxon>
        <taxon>Bacillati</taxon>
        <taxon>Actinomycetota</taxon>
        <taxon>Actinomycetes</taxon>
        <taxon>Mycobacteriales</taxon>
        <taxon>Segniliparaceae</taxon>
        <taxon>Segniliparus</taxon>
    </lineage>
</organism>
<proteinExistence type="predicted"/>
<keyword evidence="3" id="KW-1185">Reference proteome</keyword>
<keyword evidence="1" id="KW-0472">Membrane</keyword>
<feature type="transmembrane region" description="Helical" evidence="1">
    <location>
        <begin position="100"/>
        <end position="118"/>
    </location>
</feature>
<dbReference type="STRING" id="640132.Srot_0120"/>
<accession>D6ZA69</accession>
<protein>
    <recommendedName>
        <fullName evidence="4">Transmembrane protein</fullName>
    </recommendedName>
</protein>
<reference evidence="2 3" key="1">
    <citation type="journal article" date="2010" name="Stand. Genomic Sci.">
        <title>Complete genome sequence of Segniliparus rotundus type strain (CDC 1076).</title>
        <authorList>
            <person name="Sikorski J."/>
            <person name="Lapidus A."/>
            <person name="Copeland A."/>
            <person name="Misra M."/>
            <person name="Glavina Del Rio T."/>
            <person name="Nolan M."/>
            <person name="Lucas S."/>
            <person name="Chen F."/>
            <person name="Tice H."/>
            <person name="Cheng J.F."/>
            <person name="Jando M."/>
            <person name="Schneider S."/>
            <person name="Bruce D."/>
            <person name="Goodwin L."/>
            <person name="Pitluck S."/>
            <person name="Liolios K."/>
            <person name="Mikhailova N."/>
            <person name="Pati A."/>
            <person name="Ivanova N."/>
            <person name="Mavromatis K."/>
            <person name="Chen A."/>
            <person name="Palaniappan K."/>
            <person name="Chertkov O."/>
            <person name="Land M."/>
            <person name="Hauser L."/>
            <person name="Chang Y.J."/>
            <person name="Jeffries C.D."/>
            <person name="Brettin T."/>
            <person name="Detter J.C."/>
            <person name="Han C."/>
            <person name="Rohde M."/>
            <person name="Goker M."/>
            <person name="Bristow J."/>
            <person name="Eisen J.A."/>
            <person name="Markowitz V."/>
            <person name="Hugenholtz P."/>
            <person name="Kyrpides N.C."/>
            <person name="Klenk H.P."/>
        </authorList>
    </citation>
    <scope>NUCLEOTIDE SEQUENCE [LARGE SCALE GENOMIC DNA]</scope>
    <source>
        <strain evidence="3">ATCC BAA-972 / CDC 1076 / CIP 108378 / DSM 44985 / JCM 13578</strain>
    </source>
</reference>
<dbReference type="Proteomes" id="UP000002247">
    <property type="component" value="Chromosome"/>
</dbReference>
<feature type="transmembrane region" description="Helical" evidence="1">
    <location>
        <begin position="194"/>
        <end position="215"/>
    </location>
</feature>
<sequence length="577" mass="59939">MPLVWLWSLTLSLVALGPLLGGGHWLWADAVSVPRSFLVDQAFGLADAAPRATPQDAALAAVSNILDGGLVVKAITVLALFAAGTGAARLVREFLPESSWAVHIVAATFAIDNLWVVERLLQGQWSLLVGYGALGHVAVVAARLRNTPSASGWAELGFWLAAGGLVPTGALLVAVLAGLVLAAPGGARWWRRTAAFTGLAIVAASPWAAAGLFGLCGPELADGGAAGAHAFATRPDRAGWLALGGIWNAGSTPDSQRGAWGLAADLALVALVAAGAFLLRRRLRQDRAFALLFALGLAAVALVGLSATGFAQSSLAEAMATTPALGVLRDGQKWAALAWPAYALALSWIAMRAKQWACALVPVVLLLVPDALWGAGGRLAPVRYPNDWFEVRSLVAADPSHGALLTVPVGITRQYDWAGRRTSIDPAPRLLPVPVAQSGDLVVAGAVVPGEGALARRAAAHVRAGAGPERFAEDSIGWVLVERDQLSALPPAALAALARFELVRSDQHFDLYRNPLTPWPVPAVPDAARRVVVAAHLAWAALLACGAAGALWRRRAPGARLGRIGGTCPDGFREKAL</sequence>
<dbReference type="RefSeq" id="WP_013137067.1">
    <property type="nucleotide sequence ID" value="NC_014168.1"/>
</dbReference>
<feature type="transmembrane region" description="Helical" evidence="1">
    <location>
        <begin position="331"/>
        <end position="349"/>
    </location>
</feature>
<dbReference type="AlphaFoldDB" id="D6ZA69"/>
<keyword evidence="1" id="KW-1133">Transmembrane helix</keyword>
<feature type="transmembrane region" description="Helical" evidence="1">
    <location>
        <begin position="259"/>
        <end position="279"/>
    </location>
</feature>
<keyword evidence="1" id="KW-0812">Transmembrane</keyword>
<evidence type="ECO:0000313" key="3">
    <source>
        <dbReference type="Proteomes" id="UP000002247"/>
    </source>
</evidence>
<dbReference type="EMBL" id="CP001958">
    <property type="protein sequence ID" value="ADG96611.1"/>
    <property type="molecule type" value="Genomic_DNA"/>
</dbReference>
<dbReference type="KEGG" id="srt:Srot_0120"/>
<evidence type="ECO:0008006" key="4">
    <source>
        <dbReference type="Google" id="ProtNLM"/>
    </source>
</evidence>
<feature type="transmembrane region" description="Helical" evidence="1">
    <location>
        <begin position="125"/>
        <end position="144"/>
    </location>
</feature>
<feature type="transmembrane region" description="Helical" evidence="1">
    <location>
        <begin position="356"/>
        <end position="375"/>
    </location>
</feature>
<dbReference type="HOGENOM" id="CLU_027642_0_0_11"/>